<sequence length="107" mass="12689">MSIWLYVFVSLLGVIICHYLSELYLRKDKVIVFIIYLFVMGQFGSQHYSLTFDKTFIRNWLFLFETDNSAYTDLYRYIALALMIVTVLTIPPSKLTFLSRVLKKKEL</sequence>
<name>A0A6L8LXU1_9VIBR</name>
<feature type="transmembrane region" description="Helical" evidence="1">
    <location>
        <begin position="6"/>
        <end position="25"/>
    </location>
</feature>
<evidence type="ECO:0000313" key="2">
    <source>
        <dbReference type="EMBL" id="MYM58019.1"/>
    </source>
</evidence>
<protein>
    <submittedName>
        <fullName evidence="2">Uncharacterized protein</fullName>
    </submittedName>
</protein>
<keyword evidence="1" id="KW-0812">Transmembrane</keyword>
<dbReference type="Proteomes" id="UP000478571">
    <property type="component" value="Unassembled WGS sequence"/>
</dbReference>
<dbReference type="EMBL" id="WWEU01000001">
    <property type="protein sequence ID" value="MYM58019.1"/>
    <property type="molecule type" value="Genomic_DNA"/>
</dbReference>
<organism evidence="2 3">
    <name type="scientific">Vibrio tetraodonis subsp. pristinus</name>
    <dbReference type="NCBI Taxonomy" id="2695891"/>
    <lineage>
        <taxon>Bacteria</taxon>
        <taxon>Pseudomonadati</taxon>
        <taxon>Pseudomonadota</taxon>
        <taxon>Gammaproteobacteria</taxon>
        <taxon>Vibrionales</taxon>
        <taxon>Vibrionaceae</taxon>
        <taxon>Vibrio</taxon>
    </lineage>
</organism>
<comment type="caution">
    <text evidence="2">The sequence shown here is derived from an EMBL/GenBank/DDBJ whole genome shotgun (WGS) entry which is preliminary data.</text>
</comment>
<dbReference type="RefSeq" id="WP_160926531.1">
    <property type="nucleotide sequence ID" value="NZ_WWEU01000001.1"/>
</dbReference>
<evidence type="ECO:0000256" key="1">
    <source>
        <dbReference type="SAM" id="Phobius"/>
    </source>
</evidence>
<gene>
    <name evidence="2" type="ORF">GTG28_02170</name>
</gene>
<accession>A0A6L8LXU1</accession>
<keyword evidence="3" id="KW-1185">Reference proteome</keyword>
<reference evidence="2 3" key="1">
    <citation type="submission" date="2020-01" db="EMBL/GenBank/DDBJ databases">
        <title>Draft Genome Sequence of Vibrio sp. strain OCN044, Isolated from a Healthy Coral at Palmyra Atoll.</title>
        <authorList>
            <person name="Videau P."/>
            <person name="Loughran R."/>
            <person name="Esquivel A."/>
            <person name="Deadmond M."/>
            <person name="Paddock B.E."/>
            <person name="Saw J.H."/>
            <person name="Ushijima B."/>
        </authorList>
    </citation>
    <scope>NUCLEOTIDE SEQUENCE [LARGE SCALE GENOMIC DNA]</scope>
    <source>
        <strain evidence="2 3">OCN044</strain>
    </source>
</reference>
<keyword evidence="1" id="KW-1133">Transmembrane helix</keyword>
<proteinExistence type="predicted"/>
<keyword evidence="1" id="KW-0472">Membrane</keyword>
<evidence type="ECO:0000313" key="3">
    <source>
        <dbReference type="Proteomes" id="UP000478571"/>
    </source>
</evidence>
<feature type="transmembrane region" description="Helical" evidence="1">
    <location>
        <begin position="74"/>
        <end position="97"/>
    </location>
</feature>
<feature type="transmembrane region" description="Helical" evidence="1">
    <location>
        <begin position="30"/>
        <end position="50"/>
    </location>
</feature>
<dbReference type="AlphaFoldDB" id="A0A6L8LXU1"/>